<dbReference type="CDD" id="cd20705">
    <property type="entry name" value="MIX_I"/>
    <property type="match status" value="1"/>
</dbReference>
<sequence>MSELKDQPIEQGVRKRTQYENTQRKRLALSIEREDGGELSLPIAVDMRSHEEEENIQQNTLLAIMPLARLPGHNVYNEAPRGALPRAGRIYVFQGGKLWREVLCDGQGNMKDVDLARWRRQAESGAPADDRQPVGKQQQVLLFPILVQGQSVANNYLMAYSEKPWTWEYIQWLEADQNRIKSRAQNVGFAWSAAVVGQGQWRPTQAMPAVVISAQTEGYRARDFSIESLLGDPSLFTPGLSGIPANEMSSRMQMRLEELAAATQSPPPQPLPSLEAGEDVLAERNMRAYPRLVGLMLDDPLFALRHACAQARLAEAYLLTLNALVPHRPNGQYAHALYSSVIQSVNSPLGKFKKHLHLEQLQDTVFEGERRLVRNHLATQLQHLVSLLSDVPLAASLWDWQYTHDERLLEPYQLFSDIFTTLGKLPEHVDALSQAGSSNSLLPRIAQLSERLLTGHHPITRPFLAQADGALPEAVQRLVALAAQTREPDPQRLGMSSLLHIANIDPQDTDKGLVYKNLHALIDDFTTTFSMAVLTQVQRLNTAEVTVAIQFNRLFAPTLGVLDKLSPSWHGVQLVTEAQAKAANLRIIGVEGEGLRNGLTATERTAITRKNYLYMNVTNPQGQVVGSTSPRQVVQGLPNHGRGVILAAPADHPEVIKYSAWRHAVASKLDTAAQSPSLPLVAVACAMYNLNAQAEMTSLQREAGDGSRRYEFGKFSAYMDLVAASGNLSKFILGGEHQLVTLLNKPRVEISRISTRWAMNLREQTGNPRLPILRAVSGGAMLFTTAITVWDAKRAWHQGDRDAALAYGVAAAGGAAWTAYALGMCINPVVLVAGAVLFIGGSILAGWLVDSDIEALMKNGPFGKDHGQTSMLDTVFGDDQRFVHLSDPHIAYQQLLGILGRPMIQVSRLGDWLDQAPPGVRAGIGSLNRQRAPLNAALECRRTSAQPFERDDWAVRIHSPLLGLFDARHFQFYAREELGVLPLSGAFNAERTDRRPIGEAKLAAQPLDDSAILYILPKQFPVMELSPLQRHAQKVTQRLKVFGQFRLAKESDRSDELVLPQPSPKTWQPYQAAFAKPPALNARADEVPYWQIETLEFKV</sequence>
<comment type="caution">
    <text evidence="2">The sequence shown here is derived from an EMBL/GenBank/DDBJ whole genome shotgun (WGS) entry which is preliminary data.</text>
</comment>
<protein>
    <recommendedName>
        <fullName evidence="4">Transmembrane protein</fullName>
    </recommendedName>
</protein>
<feature type="transmembrane region" description="Helical" evidence="1">
    <location>
        <begin position="804"/>
        <end position="823"/>
    </location>
</feature>
<reference evidence="2" key="1">
    <citation type="submission" date="2022-06" db="EMBL/GenBank/DDBJ databases">
        <title>Detection of beta-lactamases in bacteria of animal origin.</title>
        <authorList>
            <person name="Mlynarcik P."/>
            <person name="Zdarska V."/>
            <person name="Chudobova H."/>
            <person name="Prochazkova P."/>
            <person name="Hricova K."/>
            <person name="Mezerova K."/>
            <person name="Bardon J."/>
            <person name="Dolejska M."/>
            <person name="Sukkar I."/>
            <person name="Kolar M."/>
        </authorList>
    </citation>
    <scope>NUCLEOTIDE SEQUENCE</scope>
    <source>
        <strain evidence="2">S 300-3</strain>
    </source>
</reference>
<gene>
    <name evidence="2" type="ORF">NJF43_10530</name>
</gene>
<dbReference type="RefSeq" id="WP_014851041.1">
    <property type="nucleotide sequence ID" value="NZ_DALZTO010000001.1"/>
</dbReference>
<dbReference type="AlphaFoldDB" id="A0AA42BE19"/>
<feature type="transmembrane region" description="Helical" evidence="1">
    <location>
        <begin position="772"/>
        <end position="792"/>
    </location>
</feature>
<keyword evidence="1" id="KW-1133">Transmembrane helix</keyword>
<evidence type="ECO:0008006" key="4">
    <source>
        <dbReference type="Google" id="ProtNLM"/>
    </source>
</evidence>
<dbReference type="Proteomes" id="UP001165292">
    <property type="component" value="Unassembled WGS sequence"/>
</dbReference>
<evidence type="ECO:0000313" key="2">
    <source>
        <dbReference type="EMBL" id="MCO7545185.1"/>
    </source>
</evidence>
<dbReference type="EMBL" id="JAMYBS010000009">
    <property type="protein sequence ID" value="MCO7545185.1"/>
    <property type="molecule type" value="Genomic_DNA"/>
</dbReference>
<name>A0AA42BE19_9GAMM</name>
<proteinExistence type="predicted"/>
<evidence type="ECO:0000256" key="1">
    <source>
        <dbReference type="SAM" id="Phobius"/>
    </source>
</evidence>
<keyword evidence="1" id="KW-0472">Membrane</keyword>
<organism evidence="2 3">
    <name type="scientific">Stutzerimonas nitrititolerans</name>
    <dbReference type="NCBI Taxonomy" id="2482751"/>
    <lineage>
        <taxon>Bacteria</taxon>
        <taxon>Pseudomonadati</taxon>
        <taxon>Pseudomonadota</taxon>
        <taxon>Gammaproteobacteria</taxon>
        <taxon>Pseudomonadales</taxon>
        <taxon>Pseudomonadaceae</taxon>
        <taxon>Stutzerimonas</taxon>
    </lineage>
</organism>
<feature type="transmembrane region" description="Helical" evidence="1">
    <location>
        <begin position="829"/>
        <end position="849"/>
    </location>
</feature>
<accession>A0AA42BE19</accession>
<evidence type="ECO:0000313" key="3">
    <source>
        <dbReference type="Proteomes" id="UP001165292"/>
    </source>
</evidence>
<keyword evidence="1" id="KW-0812">Transmembrane</keyword>